<name>A0A0P1BET9_9BASI</name>
<evidence type="ECO:0000313" key="2">
    <source>
        <dbReference type="Proteomes" id="UP000054845"/>
    </source>
</evidence>
<dbReference type="Proteomes" id="UP000054845">
    <property type="component" value="Unassembled WGS sequence"/>
</dbReference>
<evidence type="ECO:0000313" key="1">
    <source>
        <dbReference type="EMBL" id="CEH13944.1"/>
    </source>
</evidence>
<protein>
    <submittedName>
        <fullName evidence="1">Uncharacterized protein</fullName>
    </submittedName>
</protein>
<proteinExistence type="predicted"/>
<dbReference type="AlphaFoldDB" id="A0A0P1BET9"/>
<accession>A0A0P1BET9</accession>
<dbReference type="OrthoDB" id="10497267at2759"/>
<sequence length="101" mass="11241">MTMHLSKRIILFNHSLLPKTSFTPRDVAYLSIAHLAIRLGHPSLPLLSRPAICHASPGEHHPHSVTRLQSMSLHQICFMSGTTRVNGSWALDCSLAVFEDM</sequence>
<reference evidence="1 2" key="1">
    <citation type="submission" date="2014-09" db="EMBL/GenBank/DDBJ databases">
        <authorList>
            <person name="Magalhaes I.L.F."/>
            <person name="Oliveira U."/>
            <person name="Santos F.R."/>
            <person name="Vidigal T.H.D.A."/>
            <person name="Brescovit A.D."/>
            <person name="Santos A.J."/>
        </authorList>
    </citation>
    <scope>NUCLEOTIDE SEQUENCE [LARGE SCALE GENOMIC DNA]</scope>
</reference>
<keyword evidence="2" id="KW-1185">Reference proteome</keyword>
<dbReference type="EMBL" id="CCYA01000238">
    <property type="protein sequence ID" value="CEH13944.1"/>
    <property type="molecule type" value="Genomic_DNA"/>
</dbReference>
<organism evidence="1 2">
    <name type="scientific">Ceraceosorus bombacis</name>
    <dbReference type="NCBI Taxonomy" id="401625"/>
    <lineage>
        <taxon>Eukaryota</taxon>
        <taxon>Fungi</taxon>
        <taxon>Dikarya</taxon>
        <taxon>Basidiomycota</taxon>
        <taxon>Ustilaginomycotina</taxon>
        <taxon>Exobasidiomycetes</taxon>
        <taxon>Ceraceosorales</taxon>
        <taxon>Ceraceosoraceae</taxon>
        <taxon>Ceraceosorus</taxon>
    </lineage>
</organism>